<keyword evidence="2 4" id="KW-0119">Carbohydrate metabolism</keyword>
<dbReference type="EC" id="3.2.1.2" evidence="4"/>
<dbReference type="PRINTS" id="PR00750">
    <property type="entry name" value="BETAAMYLASE"/>
</dbReference>
<comment type="caution">
    <text evidence="7">The sequence shown here is derived from an EMBL/GenBank/DDBJ whole genome shotgun (WGS) entry which is preliminary data.</text>
</comment>
<dbReference type="GO" id="GO:0000272">
    <property type="term" value="P:polysaccharide catabolic process"/>
    <property type="evidence" value="ECO:0007669"/>
    <property type="project" value="UniProtKB-KW"/>
</dbReference>
<dbReference type="SUPFAM" id="SSF81383">
    <property type="entry name" value="F-box domain"/>
    <property type="match status" value="1"/>
</dbReference>
<sequence>MEISLIGNSQAKLVIPGCLVQRELGFRGKLNHQIFSLNSNVCFGQTTRWGKRPPIRLAIKAAVNSEALASDKVRGSIAASRSGSKPMKVSGAAKPRCIRCTSLMENSRSGASVVGLPSFGSLGQIDGVRLYVGLPLDAVSDCNTINHAQAITAGMKALKLLGVDGVELPVWWGIAEKEAMGKYEWSGYLKLAEMVQKAGLKLHISLCFHASKEPKIPLPDWVSRIGESQPSIFFTNRSGEQYRDCLSLSVDDLPVLDGKSPIQAYGNFCESFKSSFSAFLGSTITVRKYESKNVASLFGVVIIQRPEKRKGGICNPAAWYIRGLIPHPNSPLGFEEVVEMQEHGQRGEEEKGKAVAAEEEAAVAVLPHELVASEVLTRLPAKYLMRFKCVSKLWGSTISKDPAFSKAHRARQQRSGSSSLFITCSDADSFSCFYATRNDSHPSYCEEEEELSFVVWKPHQFTTSCKYEGATEVINGLFCSHAGNRAWICNVSTHEIRELPSSSDLENAQTFKYFFGCASTDNNRKEYKLLKLCLIPLFSKITNLFETYTSVCEILTIGKDQTWRRPWTLLDNPEIELELDRTSVYIDGSLCCWHRSAFNLIVFNFKDESSQEISLPPKAGDSSFAEYGSLLLQFRGRFALLTQKEELIGRGVQHGCLVNQKLDLWVLELKRHDKQGSYEWINHIIDVPCDFPGRGCGFLGNLPLPTGDRMLLTSVVDIALKEPDVRVYSYDDTKGKFEKFVIGKFPLWSPSSSQVTSICWKDTNKFCVHFYEEDITPLNDLVFSNKDPSLTSRSVNFPDTSGAPTTSFTTTLQLLHTPAQATTFLLDGQLLSDASTLTKNSLNSSCGKFPQLLSDELPFSDPPH</sequence>
<proteinExistence type="inferred from homology"/>
<organism evidence="7 8">
    <name type="scientific">Rhododendron simsii</name>
    <name type="common">Sims's rhododendron</name>
    <dbReference type="NCBI Taxonomy" id="118357"/>
    <lineage>
        <taxon>Eukaryota</taxon>
        <taxon>Viridiplantae</taxon>
        <taxon>Streptophyta</taxon>
        <taxon>Embryophyta</taxon>
        <taxon>Tracheophyta</taxon>
        <taxon>Spermatophyta</taxon>
        <taxon>Magnoliopsida</taxon>
        <taxon>eudicotyledons</taxon>
        <taxon>Gunneridae</taxon>
        <taxon>Pentapetalae</taxon>
        <taxon>asterids</taxon>
        <taxon>Ericales</taxon>
        <taxon>Ericaceae</taxon>
        <taxon>Ericoideae</taxon>
        <taxon>Rhodoreae</taxon>
        <taxon>Rhododendron</taxon>
    </lineage>
</organism>
<reference evidence="7" key="1">
    <citation type="submission" date="2019-11" db="EMBL/GenBank/DDBJ databases">
        <authorList>
            <person name="Liu Y."/>
            <person name="Hou J."/>
            <person name="Li T.-Q."/>
            <person name="Guan C.-H."/>
            <person name="Wu X."/>
            <person name="Wu H.-Z."/>
            <person name="Ling F."/>
            <person name="Zhang R."/>
            <person name="Shi X.-G."/>
            <person name="Ren J.-P."/>
            <person name="Chen E.-F."/>
            <person name="Sun J.-M."/>
        </authorList>
    </citation>
    <scope>NUCLEOTIDE SEQUENCE</scope>
    <source>
        <strain evidence="7">Adult_tree_wgs_1</strain>
        <tissue evidence="7">Leaves</tissue>
    </source>
</reference>
<dbReference type="InterPro" id="IPR017853">
    <property type="entry name" value="GH"/>
</dbReference>
<feature type="domain" description="F-box" evidence="5">
    <location>
        <begin position="371"/>
        <end position="402"/>
    </location>
</feature>
<feature type="domain" description="F-box associated beta-propeller type 3" evidence="6">
    <location>
        <begin position="422"/>
        <end position="689"/>
    </location>
</feature>
<keyword evidence="4" id="KW-0326">Glycosidase</keyword>
<keyword evidence="4" id="KW-0378">Hydrolase</keyword>
<name>A0A834HDW5_RHOSS</name>
<dbReference type="Pfam" id="PF08268">
    <property type="entry name" value="FBA_3"/>
    <property type="match status" value="1"/>
</dbReference>
<dbReference type="GO" id="GO:0016161">
    <property type="term" value="F:beta-amylase activity"/>
    <property type="evidence" value="ECO:0007669"/>
    <property type="project" value="UniProtKB-EC"/>
</dbReference>
<accession>A0A834HDW5</accession>
<dbReference type="PANTHER" id="PTHR31352:SF3">
    <property type="entry name" value="INACTIVE BETA-AMYLASE 9"/>
    <property type="match status" value="1"/>
</dbReference>
<keyword evidence="3 4" id="KW-0624">Polysaccharide degradation</keyword>
<evidence type="ECO:0000259" key="6">
    <source>
        <dbReference type="Pfam" id="PF08268"/>
    </source>
</evidence>
<protein>
    <recommendedName>
        <fullName evidence="4">Beta-amylase</fullName>
        <ecNumber evidence="4">3.2.1.2</ecNumber>
    </recommendedName>
</protein>
<comment type="similarity">
    <text evidence="1 4">Belongs to the glycosyl hydrolase 14 family.</text>
</comment>
<evidence type="ECO:0000313" key="8">
    <source>
        <dbReference type="Proteomes" id="UP000626092"/>
    </source>
</evidence>
<dbReference type="InterPro" id="IPR017451">
    <property type="entry name" value="F-box-assoc_interact_dom"/>
</dbReference>
<dbReference type="Proteomes" id="UP000626092">
    <property type="component" value="Unassembled WGS sequence"/>
</dbReference>
<dbReference type="PANTHER" id="PTHR31352">
    <property type="entry name" value="BETA-AMYLASE 1, CHLOROPLASTIC"/>
    <property type="match status" value="1"/>
</dbReference>
<dbReference type="NCBIfam" id="TIGR01640">
    <property type="entry name" value="F_box_assoc_1"/>
    <property type="match status" value="1"/>
</dbReference>
<dbReference type="Gene3D" id="3.20.20.80">
    <property type="entry name" value="Glycosidases"/>
    <property type="match status" value="1"/>
</dbReference>
<comment type="catalytic activity">
    <reaction evidence="4">
        <text>Hydrolysis of (1-&gt;4)-alpha-D-glucosidic linkages in polysaccharides so as to remove successive maltose units from the non-reducing ends of the chains.</text>
        <dbReference type="EC" id="3.2.1.2"/>
    </reaction>
</comment>
<dbReference type="Pfam" id="PF01373">
    <property type="entry name" value="Glyco_hydro_14"/>
    <property type="match status" value="1"/>
</dbReference>
<keyword evidence="8" id="KW-1185">Reference proteome</keyword>
<dbReference type="InterPro" id="IPR001554">
    <property type="entry name" value="Glyco_hydro_14"/>
</dbReference>
<dbReference type="InterPro" id="IPR013187">
    <property type="entry name" value="F-box-assoc_dom_typ3"/>
</dbReference>
<dbReference type="OrthoDB" id="687122at2759"/>
<evidence type="ECO:0000259" key="5">
    <source>
        <dbReference type="Pfam" id="PF00646"/>
    </source>
</evidence>
<dbReference type="AlphaFoldDB" id="A0A834HDW5"/>
<evidence type="ECO:0000256" key="1">
    <source>
        <dbReference type="ARBA" id="ARBA00005652"/>
    </source>
</evidence>
<evidence type="ECO:0000256" key="4">
    <source>
        <dbReference type="RuleBase" id="RU000509"/>
    </source>
</evidence>
<dbReference type="EMBL" id="WJXA01000002">
    <property type="protein sequence ID" value="KAF7151367.1"/>
    <property type="molecule type" value="Genomic_DNA"/>
</dbReference>
<evidence type="ECO:0000256" key="2">
    <source>
        <dbReference type="ARBA" id="ARBA00023277"/>
    </source>
</evidence>
<gene>
    <name evidence="7" type="ORF">RHSIM_Rhsim02G0013700</name>
</gene>
<evidence type="ECO:0000256" key="3">
    <source>
        <dbReference type="ARBA" id="ARBA00023326"/>
    </source>
</evidence>
<dbReference type="SUPFAM" id="SSF51445">
    <property type="entry name" value="(Trans)glycosidases"/>
    <property type="match status" value="1"/>
</dbReference>
<dbReference type="InterPro" id="IPR036047">
    <property type="entry name" value="F-box-like_dom_sf"/>
</dbReference>
<evidence type="ECO:0000313" key="7">
    <source>
        <dbReference type="EMBL" id="KAF7151367.1"/>
    </source>
</evidence>
<dbReference type="InterPro" id="IPR001810">
    <property type="entry name" value="F-box_dom"/>
</dbReference>
<dbReference type="Pfam" id="PF00646">
    <property type="entry name" value="F-box"/>
    <property type="match status" value="1"/>
</dbReference>